<reference evidence="10" key="1">
    <citation type="submission" date="2017-09" db="EMBL/GenBank/DDBJ databases">
        <title>Depth-based differentiation of microbial function through sediment-hosted aquifers and enrichment of novel symbionts in the deep terrestrial subsurface.</title>
        <authorList>
            <person name="Probst A.J."/>
            <person name="Ladd B."/>
            <person name="Jarett J.K."/>
            <person name="Geller-Mcgrath D.E."/>
            <person name="Sieber C.M.K."/>
            <person name="Emerson J.B."/>
            <person name="Anantharaman K."/>
            <person name="Thomas B.C."/>
            <person name="Malmstrom R."/>
            <person name="Stieglmeier M."/>
            <person name="Klingl A."/>
            <person name="Woyke T."/>
            <person name="Ryan C.M."/>
            <person name="Banfield J.F."/>
        </authorList>
    </citation>
    <scope>NUCLEOTIDE SEQUENCE [LARGE SCALE GENOMIC DNA]</scope>
</reference>
<comment type="caution">
    <text evidence="9">The sequence shown here is derived from an EMBL/GenBank/DDBJ whole genome shotgun (WGS) entry which is preliminary data.</text>
</comment>
<keyword evidence="2" id="KW-1003">Cell membrane</keyword>
<evidence type="ECO:0000256" key="2">
    <source>
        <dbReference type="ARBA" id="ARBA00022475"/>
    </source>
</evidence>
<gene>
    <name evidence="9" type="ORF">COT34_01920</name>
</gene>
<dbReference type="InterPro" id="IPR013685">
    <property type="entry name" value="POTRA_FtsQ_type"/>
</dbReference>
<dbReference type="Pfam" id="PF03799">
    <property type="entry name" value="FtsQ_DivIB_C"/>
    <property type="match status" value="1"/>
</dbReference>
<proteinExistence type="predicted"/>
<dbReference type="Proteomes" id="UP000229390">
    <property type="component" value="Unassembled WGS sequence"/>
</dbReference>
<evidence type="ECO:0000256" key="1">
    <source>
        <dbReference type="ARBA" id="ARBA00004370"/>
    </source>
</evidence>
<evidence type="ECO:0000259" key="8">
    <source>
        <dbReference type="PROSITE" id="PS51779"/>
    </source>
</evidence>
<dbReference type="GO" id="GO:0005886">
    <property type="term" value="C:plasma membrane"/>
    <property type="evidence" value="ECO:0007669"/>
    <property type="project" value="TreeGrafter"/>
</dbReference>
<evidence type="ECO:0000256" key="5">
    <source>
        <dbReference type="ARBA" id="ARBA00022989"/>
    </source>
</evidence>
<evidence type="ECO:0000256" key="4">
    <source>
        <dbReference type="ARBA" id="ARBA00022692"/>
    </source>
</evidence>
<keyword evidence="4" id="KW-0812">Transmembrane</keyword>
<keyword evidence="7" id="KW-0131">Cell cycle</keyword>
<comment type="subcellular location">
    <subcellularLocation>
        <location evidence="1">Membrane</location>
    </subcellularLocation>
</comment>
<accession>A0A2M6T0C7</accession>
<evidence type="ECO:0000256" key="7">
    <source>
        <dbReference type="ARBA" id="ARBA00023306"/>
    </source>
</evidence>
<evidence type="ECO:0000256" key="6">
    <source>
        <dbReference type="ARBA" id="ARBA00023136"/>
    </source>
</evidence>
<keyword evidence="6" id="KW-0472">Membrane</keyword>
<dbReference type="Pfam" id="PF08478">
    <property type="entry name" value="POTRA_1"/>
    <property type="match status" value="1"/>
</dbReference>
<dbReference type="GO" id="GO:0051301">
    <property type="term" value="P:cell division"/>
    <property type="evidence" value="ECO:0007669"/>
    <property type="project" value="UniProtKB-KW"/>
</dbReference>
<evidence type="ECO:0000313" key="9">
    <source>
        <dbReference type="EMBL" id="PIS38770.1"/>
    </source>
</evidence>
<keyword evidence="3" id="KW-0132">Cell division</keyword>
<keyword evidence="5" id="KW-1133">Transmembrane helix</keyword>
<organism evidence="9 10">
    <name type="scientific">Candidatus Nealsonbacteria bacterium CG08_land_8_20_14_0_20_43_11</name>
    <dbReference type="NCBI Taxonomy" id="1974706"/>
    <lineage>
        <taxon>Bacteria</taxon>
        <taxon>Candidatus Nealsoniibacteriota</taxon>
    </lineage>
</organism>
<feature type="domain" description="POTRA" evidence="8">
    <location>
        <begin position="47"/>
        <end position="124"/>
    </location>
</feature>
<sequence length="266" mass="31010">MRRRAYRRSYRTKKRKGLLKSRLFWFLVLILVLVAASSYYTLFSPALQLNKITVFGNEKISEEEIENLIREEVKKDLVSLKSQSIVFADPARIAKALLKKYPLIETAEAKRILPVSFEVVIKERMPAAIWCAEENCFLIDRKGVIFEKSASQGKLVIKDWENQPVRLGQTAIDEETMAAILEIYNQLALLEKIEIQEIVLPGNSRITVKTKEGWEAYFSLKKNISWQVTKLKLVLEKQIPLEKRKELEYIELRFGNLAPYRYRQTP</sequence>
<protein>
    <recommendedName>
        <fullName evidence="8">POTRA domain-containing protein</fullName>
    </recommendedName>
</protein>
<dbReference type="EMBL" id="PEYE01000034">
    <property type="protein sequence ID" value="PIS38770.1"/>
    <property type="molecule type" value="Genomic_DNA"/>
</dbReference>
<dbReference type="PANTHER" id="PTHR37820:SF1">
    <property type="entry name" value="CELL DIVISION PROTEIN FTSQ"/>
    <property type="match status" value="1"/>
</dbReference>
<evidence type="ECO:0000313" key="10">
    <source>
        <dbReference type="Proteomes" id="UP000229390"/>
    </source>
</evidence>
<dbReference type="InterPro" id="IPR034746">
    <property type="entry name" value="POTRA"/>
</dbReference>
<dbReference type="PANTHER" id="PTHR37820">
    <property type="entry name" value="CELL DIVISION PROTEIN DIVIB"/>
    <property type="match status" value="1"/>
</dbReference>
<evidence type="ECO:0000256" key="3">
    <source>
        <dbReference type="ARBA" id="ARBA00022618"/>
    </source>
</evidence>
<name>A0A2M6T0C7_9BACT</name>
<dbReference type="InterPro" id="IPR050487">
    <property type="entry name" value="FtsQ_DivIB"/>
</dbReference>
<dbReference type="AlphaFoldDB" id="A0A2M6T0C7"/>
<dbReference type="InterPro" id="IPR005548">
    <property type="entry name" value="Cell_div_FtsQ/DivIB_C"/>
</dbReference>
<dbReference type="PROSITE" id="PS51779">
    <property type="entry name" value="POTRA"/>
    <property type="match status" value="1"/>
</dbReference>